<name>A0A5B7HD43_PORTR</name>
<evidence type="ECO:0000313" key="2">
    <source>
        <dbReference type="EMBL" id="MPC70661.1"/>
    </source>
</evidence>
<evidence type="ECO:0000256" key="1">
    <source>
        <dbReference type="SAM" id="MobiDB-lite"/>
    </source>
</evidence>
<protein>
    <submittedName>
        <fullName evidence="2">Uncharacterized protein</fullName>
    </submittedName>
</protein>
<feature type="compositionally biased region" description="Basic and acidic residues" evidence="1">
    <location>
        <begin position="79"/>
        <end position="94"/>
    </location>
</feature>
<dbReference type="AlphaFoldDB" id="A0A5B7HD43"/>
<organism evidence="2 3">
    <name type="scientific">Portunus trituberculatus</name>
    <name type="common">Swimming crab</name>
    <name type="synonym">Neptunus trituberculatus</name>
    <dbReference type="NCBI Taxonomy" id="210409"/>
    <lineage>
        <taxon>Eukaryota</taxon>
        <taxon>Metazoa</taxon>
        <taxon>Ecdysozoa</taxon>
        <taxon>Arthropoda</taxon>
        <taxon>Crustacea</taxon>
        <taxon>Multicrustacea</taxon>
        <taxon>Malacostraca</taxon>
        <taxon>Eumalacostraca</taxon>
        <taxon>Eucarida</taxon>
        <taxon>Decapoda</taxon>
        <taxon>Pleocyemata</taxon>
        <taxon>Brachyura</taxon>
        <taxon>Eubrachyura</taxon>
        <taxon>Portunoidea</taxon>
        <taxon>Portunidae</taxon>
        <taxon>Portuninae</taxon>
        <taxon>Portunus</taxon>
    </lineage>
</organism>
<sequence>MAAALQSSDAGLFSCRSDVFLHIVFSAVVSPATAFVKHVHFLILWLDLWSAVMSGLEDCTALPPEVSCYGTSRKSTSRSSRDGVKTNSRGRSESPARQGRRHVGHRRRHIVINHLTAWDKLIPKHPLLRMLCLNLPGIWCWKNWHA</sequence>
<dbReference type="Proteomes" id="UP000324222">
    <property type="component" value="Unassembled WGS sequence"/>
</dbReference>
<evidence type="ECO:0000313" key="3">
    <source>
        <dbReference type="Proteomes" id="UP000324222"/>
    </source>
</evidence>
<proteinExistence type="predicted"/>
<dbReference type="EMBL" id="VSRR010031509">
    <property type="protein sequence ID" value="MPC70661.1"/>
    <property type="molecule type" value="Genomic_DNA"/>
</dbReference>
<keyword evidence="3" id="KW-1185">Reference proteome</keyword>
<reference evidence="2 3" key="1">
    <citation type="submission" date="2019-05" db="EMBL/GenBank/DDBJ databases">
        <title>Another draft genome of Portunus trituberculatus and its Hox gene families provides insights of decapod evolution.</title>
        <authorList>
            <person name="Jeong J.-H."/>
            <person name="Song I."/>
            <person name="Kim S."/>
            <person name="Choi T."/>
            <person name="Kim D."/>
            <person name="Ryu S."/>
            <person name="Kim W."/>
        </authorList>
    </citation>
    <scope>NUCLEOTIDE SEQUENCE [LARGE SCALE GENOMIC DNA]</scope>
    <source>
        <tissue evidence="2">Muscle</tissue>
    </source>
</reference>
<gene>
    <name evidence="2" type="ORF">E2C01_064916</name>
</gene>
<comment type="caution">
    <text evidence="2">The sequence shown here is derived from an EMBL/GenBank/DDBJ whole genome shotgun (WGS) entry which is preliminary data.</text>
</comment>
<accession>A0A5B7HD43</accession>
<feature type="region of interest" description="Disordered" evidence="1">
    <location>
        <begin position="69"/>
        <end position="104"/>
    </location>
</feature>